<gene>
    <name evidence="1" type="ordered locus">Ccan_21180</name>
</gene>
<organism evidence="1 2">
    <name type="scientific">Capnocytophaga canimorsus (strain 5)</name>
    <dbReference type="NCBI Taxonomy" id="860228"/>
    <lineage>
        <taxon>Bacteria</taxon>
        <taxon>Pseudomonadati</taxon>
        <taxon>Bacteroidota</taxon>
        <taxon>Flavobacteriia</taxon>
        <taxon>Flavobacteriales</taxon>
        <taxon>Flavobacteriaceae</taxon>
        <taxon>Capnocytophaga</taxon>
    </lineage>
</organism>
<evidence type="ECO:0000313" key="2">
    <source>
        <dbReference type="Proteomes" id="UP000008895"/>
    </source>
</evidence>
<name>F9YUJ7_CAPCC</name>
<dbReference type="HOGENOM" id="CLU_2877481_0_0_10"/>
<dbReference type="KEGG" id="ccm:Ccan_21180"/>
<evidence type="ECO:0000313" key="1">
    <source>
        <dbReference type="EMBL" id="AEK24234.1"/>
    </source>
</evidence>
<keyword evidence="2" id="KW-1185">Reference proteome</keyword>
<protein>
    <submittedName>
        <fullName evidence="1">Uncharacterized protein</fullName>
    </submittedName>
</protein>
<dbReference type="Proteomes" id="UP000008895">
    <property type="component" value="Chromosome"/>
</dbReference>
<dbReference type="STRING" id="860228.Ccan_21180"/>
<reference evidence="1 2" key="1">
    <citation type="journal article" date="2011" name="J. Bacteriol.">
        <title>Complete genome sequence of the dog commensal and human pathogen Capnocytophaga canimorsus strain 5.</title>
        <authorList>
            <person name="Manfredi P."/>
            <person name="Pagni M."/>
            <person name="Cornelis G.R."/>
        </authorList>
    </citation>
    <scope>NUCLEOTIDE SEQUENCE [LARGE SCALE GENOMIC DNA]</scope>
    <source>
        <strain evidence="2">5</strain>
    </source>
</reference>
<dbReference type="EMBL" id="CP002113">
    <property type="protein sequence ID" value="AEK24234.1"/>
    <property type="molecule type" value="Genomic_DNA"/>
</dbReference>
<proteinExistence type="predicted"/>
<sequence length="63" mass="7938">MYTEEQVEEYKNGSIEEWKEKLFEGLKLFNKDKFCGKEQIFVEFDSKEVFDNYFKSNWYYYFK</sequence>
<accession>F9YUJ7</accession>
<dbReference type="AlphaFoldDB" id="F9YUJ7"/>